<reference evidence="1" key="1">
    <citation type="submission" date="2020-06" db="EMBL/GenBank/DDBJ databases">
        <title>WGS assembly of Ceratodon purpureus strain R40.</title>
        <authorList>
            <person name="Carey S.B."/>
            <person name="Jenkins J."/>
            <person name="Shu S."/>
            <person name="Lovell J.T."/>
            <person name="Sreedasyam A."/>
            <person name="Maumus F."/>
            <person name="Tiley G.P."/>
            <person name="Fernandez-Pozo N."/>
            <person name="Barry K."/>
            <person name="Chen C."/>
            <person name="Wang M."/>
            <person name="Lipzen A."/>
            <person name="Daum C."/>
            <person name="Saski C.A."/>
            <person name="Payton A.C."/>
            <person name="Mcbreen J.C."/>
            <person name="Conrad R.E."/>
            <person name="Kollar L.M."/>
            <person name="Olsson S."/>
            <person name="Huttunen S."/>
            <person name="Landis J.B."/>
            <person name="Wickett N.J."/>
            <person name="Johnson M.G."/>
            <person name="Rensing S.A."/>
            <person name="Grimwood J."/>
            <person name="Schmutz J."/>
            <person name="Mcdaniel S.F."/>
        </authorList>
    </citation>
    <scope>NUCLEOTIDE SEQUENCE</scope>
    <source>
        <strain evidence="1">R40</strain>
    </source>
</reference>
<protein>
    <submittedName>
        <fullName evidence="1">Uncharacterized protein</fullName>
    </submittedName>
</protein>
<sequence length="115" mass="13288">MDTGKPDFICLIQCFFSAGVENNSQNFAECEFLISFGCFSSVFGSIWQDVANPAESRQAFFSRLQIAELRWSLFTSRSLFGGNWTLLHHQAIYFVAVTWELYKFFFRMCTLTCLC</sequence>
<evidence type="ECO:0000313" key="1">
    <source>
        <dbReference type="EMBL" id="KAG0579208.1"/>
    </source>
</evidence>
<gene>
    <name evidence="1" type="ORF">KC19_4G081800</name>
</gene>
<dbReference type="EMBL" id="CM026424">
    <property type="protein sequence ID" value="KAG0579208.1"/>
    <property type="molecule type" value="Genomic_DNA"/>
</dbReference>
<keyword evidence="2" id="KW-1185">Reference proteome</keyword>
<accession>A0A8T0I9Q5</accession>
<dbReference type="AlphaFoldDB" id="A0A8T0I9Q5"/>
<comment type="caution">
    <text evidence="1">The sequence shown here is derived from an EMBL/GenBank/DDBJ whole genome shotgun (WGS) entry which is preliminary data.</text>
</comment>
<evidence type="ECO:0000313" key="2">
    <source>
        <dbReference type="Proteomes" id="UP000822688"/>
    </source>
</evidence>
<proteinExistence type="predicted"/>
<dbReference type="Proteomes" id="UP000822688">
    <property type="component" value="Chromosome 4"/>
</dbReference>
<name>A0A8T0I9Q5_CERPU</name>
<organism evidence="1 2">
    <name type="scientific">Ceratodon purpureus</name>
    <name type="common">Fire moss</name>
    <name type="synonym">Dicranum purpureum</name>
    <dbReference type="NCBI Taxonomy" id="3225"/>
    <lineage>
        <taxon>Eukaryota</taxon>
        <taxon>Viridiplantae</taxon>
        <taxon>Streptophyta</taxon>
        <taxon>Embryophyta</taxon>
        <taxon>Bryophyta</taxon>
        <taxon>Bryophytina</taxon>
        <taxon>Bryopsida</taxon>
        <taxon>Dicranidae</taxon>
        <taxon>Pseudoditrichales</taxon>
        <taxon>Ditrichaceae</taxon>
        <taxon>Ceratodon</taxon>
    </lineage>
</organism>